<dbReference type="SUPFAM" id="SSF50814">
    <property type="entry name" value="Lipocalins"/>
    <property type="match status" value="1"/>
</dbReference>
<dbReference type="EMBL" id="GBBK01000400">
    <property type="protein sequence ID" value="JAC24082.1"/>
    <property type="molecule type" value="mRNA"/>
</dbReference>
<protein>
    <submittedName>
        <fullName evidence="2">Putative lipocalin-2 1</fullName>
    </submittedName>
</protein>
<proteinExistence type="evidence at transcript level"/>
<dbReference type="InterPro" id="IPR012674">
    <property type="entry name" value="Calycin"/>
</dbReference>
<dbReference type="GO" id="GO:0043176">
    <property type="term" value="F:amine binding"/>
    <property type="evidence" value="ECO:0007669"/>
    <property type="project" value="InterPro"/>
</dbReference>
<dbReference type="Gene3D" id="2.40.128.20">
    <property type="match status" value="1"/>
</dbReference>
<sequence length="185" mass="21091">MNSFVVAMLLALGATVISAKPSKEDLYKALNTTDRIWTVRRSYERGAPNAKHSCVYAKKEDLSDDNYQFVQGFKNGSKWQNETLYGKLSDQAGEAVLTVSKIPNPGEGNGVPYTLQYWEKENHCGVLTFTGIKDRELKCELHVWEQKLSPATNWLRCELAYETICTNMHKFPVYTDDCLREVVRN</sequence>
<keyword evidence="1" id="KW-0732">Signal</keyword>
<evidence type="ECO:0000313" key="2">
    <source>
        <dbReference type="EMBL" id="JAC24082.1"/>
    </source>
</evidence>
<name>A0A023FQJ8_AMBCJ</name>
<dbReference type="AlphaFoldDB" id="A0A023FQJ8"/>
<feature type="chain" id="PRO_5001515753" evidence="1">
    <location>
        <begin position="20"/>
        <end position="185"/>
    </location>
</feature>
<dbReference type="Pfam" id="PF02098">
    <property type="entry name" value="His_binding"/>
    <property type="match status" value="1"/>
</dbReference>
<organism evidence="2">
    <name type="scientific">Amblyomma cajennense</name>
    <name type="common">Cayenne tick</name>
    <name type="synonym">Acarus cajennensis</name>
    <dbReference type="NCBI Taxonomy" id="34607"/>
    <lineage>
        <taxon>Eukaryota</taxon>
        <taxon>Metazoa</taxon>
        <taxon>Ecdysozoa</taxon>
        <taxon>Arthropoda</taxon>
        <taxon>Chelicerata</taxon>
        <taxon>Arachnida</taxon>
        <taxon>Acari</taxon>
        <taxon>Parasitiformes</taxon>
        <taxon>Ixodida</taxon>
        <taxon>Ixodoidea</taxon>
        <taxon>Ixodidae</taxon>
        <taxon>Amblyomminae</taxon>
        <taxon>Amblyomma</taxon>
    </lineage>
</organism>
<dbReference type="GO" id="GO:0030682">
    <property type="term" value="P:symbiont-mediated perturbation of host defenses"/>
    <property type="evidence" value="ECO:0007669"/>
    <property type="project" value="InterPro"/>
</dbReference>
<reference evidence="2" key="1">
    <citation type="submission" date="2014-03" db="EMBL/GenBank/DDBJ databases">
        <title>The sialotranscriptome of Amblyomma triste, Amblyomma parvum and Amblyomma cajennense ticks, uncovered by 454-based RNA-seq.</title>
        <authorList>
            <person name="Garcia G.R."/>
            <person name="Gardinassi L.G."/>
            <person name="Ribeiro J.M."/>
            <person name="Anatriello E."/>
            <person name="Ferreira B.R."/>
            <person name="Moreira H.N."/>
            <person name="Mafra C."/>
            <person name="Olegario M.M."/>
            <person name="Szabo P.J."/>
            <person name="Miranda-Santos I.K."/>
            <person name="Maruyama S.R."/>
        </authorList>
    </citation>
    <scope>NUCLEOTIDE SEQUENCE</scope>
    <source>
        <strain evidence="2">Uberlandia</strain>
        <tissue evidence="2">Salivary glands</tissue>
    </source>
</reference>
<evidence type="ECO:0000256" key="1">
    <source>
        <dbReference type="SAM" id="SignalP"/>
    </source>
</evidence>
<feature type="signal peptide" evidence="1">
    <location>
        <begin position="1"/>
        <end position="19"/>
    </location>
</feature>
<dbReference type="InterPro" id="IPR002970">
    <property type="entry name" value="Tick_his-bd"/>
</dbReference>
<accession>A0A023FQJ8</accession>